<evidence type="ECO:0000256" key="6">
    <source>
        <dbReference type="ARBA" id="ARBA00022741"/>
    </source>
</evidence>
<sequence>MDVPLITFEGIDGCGKSTQIEMLKKYFESQNVRYSIFREPGGSDIGEKIRAILLDKSNAKMDSKTEFLLFAASRAQLVHEKIMPQLKTGEFVLLDRYIDSSVAYQGFGRGLGKKIITVINEFATEMLYPDLTFYLEIDEETFAKRKGFEKDRMESEDIDFIKRVIEGYNYLSDSKRFVKIDARADQRLIFQDVVREIKNKFNL</sequence>
<dbReference type="GO" id="GO:0005524">
    <property type="term" value="F:ATP binding"/>
    <property type="evidence" value="ECO:0007669"/>
    <property type="project" value="UniProtKB-UniRule"/>
</dbReference>
<proteinExistence type="inferred from homology"/>
<dbReference type="InterPro" id="IPR018095">
    <property type="entry name" value="Thymidylate_kin_CS"/>
</dbReference>
<accession>A0A7V3RF91</accession>
<dbReference type="PANTHER" id="PTHR10344:SF4">
    <property type="entry name" value="UMP-CMP KINASE 2, MITOCHONDRIAL"/>
    <property type="match status" value="1"/>
</dbReference>
<dbReference type="PANTHER" id="PTHR10344">
    <property type="entry name" value="THYMIDYLATE KINASE"/>
    <property type="match status" value="1"/>
</dbReference>
<feature type="domain" description="Thymidylate kinase-like" evidence="12">
    <location>
        <begin position="8"/>
        <end position="189"/>
    </location>
</feature>
<comment type="catalytic activity">
    <reaction evidence="9 11">
        <text>dTMP + ATP = dTDP + ADP</text>
        <dbReference type="Rhea" id="RHEA:13517"/>
        <dbReference type="ChEBI" id="CHEBI:30616"/>
        <dbReference type="ChEBI" id="CHEBI:58369"/>
        <dbReference type="ChEBI" id="CHEBI:63528"/>
        <dbReference type="ChEBI" id="CHEBI:456216"/>
        <dbReference type="EC" id="2.7.4.9"/>
    </reaction>
</comment>
<keyword evidence="4 11" id="KW-0808">Transferase</keyword>
<dbReference type="InterPro" id="IPR039430">
    <property type="entry name" value="Thymidylate_kin-like_dom"/>
</dbReference>
<keyword evidence="8 11" id="KW-0067">ATP-binding</keyword>
<protein>
    <recommendedName>
        <fullName evidence="3 11">Thymidylate kinase</fullName>
        <ecNumber evidence="2 11">2.7.4.9</ecNumber>
    </recommendedName>
    <alternativeName>
        <fullName evidence="11">dTMP kinase</fullName>
    </alternativeName>
</protein>
<evidence type="ECO:0000256" key="10">
    <source>
        <dbReference type="ARBA" id="ARBA00057735"/>
    </source>
</evidence>
<keyword evidence="5 11" id="KW-0545">Nucleotide biosynthesis</keyword>
<dbReference type="EMBL" id="DTPE01000215">
    <property type="protein sequence ID" value="HGE75568.1"/>
    <property type="molecule type" value="Genomic_DNA"/>
</dbReference>
<evidence type="ECO:0000256" key="3">
    <source>
        <dbReference type="ARBA" id="ARBA00017144"/>
    </source>
</evidence>
<dbReference type="NCBIfam" id="TIGR00041">
    <property type="entry name" value="DTMP_kinase"/>
    <property type="match status" value="1"/>
</dbReference>
<evidence type="ECO:0000256" key="1">
    <source>
        <dbReference type="ARBA" id="ARBA00009776"/>
    </source>
</evidence>
<evidence type="ECO:0000259" key="12">
    <source>
        <dbReference type="Pfam" id="PF02223"/>
    </source>
</evidence>
<evidence type="ECO:0000256" key="4">
    <source>
        <dbReference type="ARBA" id="ARBA00022679"/>
    </source>
</evidence>
<feature type="binding site" evidence="11">
    <location>
        <begin position="10"/>
        <end position="17"/>
    </location>
    <ligand>
        <name>ATP</name>
        <dbReference type="ChEBI" id="CHEBI:30616"/>
    </ligand>
</feature>
<dbReference type="AlphaFoldDB" id="A0A7V3RF91"/>
<evidence type="ECO:0000256" key="2">
    <source>
        <dbReference type="ARBA" id="ARBA00012980"/>
    </source>
</evidence>
<dbReference type="Gene3D" id="3.40.50.300">
    <property type="entry name" value="P-loop containing nucleotide triphosphate hydrolases"/>
    <property type="match status" value="1"/>
</dbReference>
<dbReference type="CDD" id="cd01672">
    <property type="entry name" value="TMPK"/>
    <property type="match status" value="1"/>
</dbReference>
<reference evidence="13" key="1">
    <citation type="journal article" date="2020" name="mSystems">
        <title>Genome- and Community-Level Interaction Insights into Carbon Utilization and Element Cycling Functions of Hydrothermarchaeota in Hydrothermal Sediment.</title>
        <authorList>
            <person name="Zhou Z."/>
            <person name="Liu Y."/>
            <person name="Xu W."/>
            <person name="Pan J."/>
            <person name="Luo Z.H."/>
            <person name="Li M."/>
        </authorList>
    </citation>
    <scope>NUCLEOTIDE SEQUENCE [LARGE SCALE GENOMIC DNA]</scope>
    <source>
        <strain evidence="13">SpSt-966</strain>
    </source>
</reference>
<dbReference type="EC" id="2.7.4.9" evidence="2 11"/>
<dbReference type="SUPFAM" id="SSF52540">
    <property type="entry name" value="P-loop containing nucleoside triphosphate hydrolases"/>
    <property type="match status" value="1"/>
</dbReference>
<keyword evidence="7 11" id="KW-0418">Kinase</keyword>
<dbReference type="FunFam" id="3.40.50.300:FF:000225">
    <property type="entry name" value="Thymidylate kinase"/>
    <property type="match status" value="1"/>
</dbReference>
<comment type="similarity">
    <text evidence="1 11">Belongs to the thymidylate kinase family.</text>
</comment>
<evidence type="ECO:0000313" key="13">
    <source>
        <dbReference type="EMBL" id="HGE75568.1"/>
    </source>
</evidence>
<dbReference type="InterPro" id="IPR018094">
    <property type="entry name" value="Thymidylate_kinase"/>
</dbReference>
<evidence type="ECO:0000256" key="11">
    <source>
        <dbReference type="HAMAP-Rule" id="MF_00165"/>
    </source>
</evidence>
<evidence type="ECO:0000256" key="9">
    <source>
        <dbReference type="ARBA" id="ARBA00048743"/>
    </source>
</evidence>
<name>A0A7V3RF91_9BACT</name>
<dbReference type="Pfam" id="PF02223">
    <property type="entry name" value="Thymidylate_kin"/>
    <property type="match status" value="1"/>
</dbReference>
<dbReference type="GO" id="GO:0006233">
    <property type="term" value="P:dTDP biosynthetic process"/>
    <property type="evidence" value="ECO:0007669"/>
    <property type="project" value="InterPro"/>
</dbReference>
<evidence type="ECO:0000256" key="7">
    <source>
        <dbReference type="ARBA" id="ARBA00022777"/>
    </source>
</evidence>
<keyword evidence="6 11" id="KW-0547">Nucleotide-binding</keyword>
<dbReference type="GO" id="GO:0005829">
    <property type="term" value="C:cytosol"/>
    <property type="evidence" value="ECO:0007669"/>
    <property type="project" value="TreeGrafter"/>
</dbReference>
<evidence type="ECO:0000256" key="8">
    <source>
        <dbReference type="ARBA" id="ARBA00022840"/>
    </source>
</evidence>
<dbReference type="PROSITE" id="PS01331">
    <property type="entry name" value="THYMIDYLATE_KINASE"/>
    <property type="match status" value="1"/>
</dbReference>
<dbReference type="HAMAP" id="MF_00165">
    <property type="entry name" value="Thymidylate_kinase"/>
    <property type="match status" value="1"/>
</dbReference>
<evidence type="ECO:0000256" key="5">
    <source>
        <dbReference type="ARBA" id="ARBA00022727"/>
    </source>
</evidence>
<dbReference type="InterPro" id="IPR027417">
    <property type="entry name" value="P-loop_NTPase"/>
</dbReference>
<comment type="function">
    <text evidence="10 11">Phosphorylation of dTMP to form dTDP in both de novo and salvage pathways of dTTP synthesis.</text>
</comment>
<comment type="caution">
    <text evidence="13">The sequence shown here is derived from an EMBL/GenBank/DDBJ whole genome shotgun (WGS) entry which is preliminary data.</text>
</comment>
<organism evidence="13">
    <name type="scientific">Mesoaciditoga lauensis</name>
    <dbReference type="NCBI Taxonomy" id="1495039"/>
    <lineage>
        <taxon>Bacteria</taxon>
        <taxon>Thermotogati</taxon>
        <taxon>Thermotogota</taxon>
        <taxon>Thermotogae</taxon>
        <taxon>Mesoaciditogales</taxon>
        <taxon>Mesoaciditogaceae</taxon>
        <taxon>Mesoaciditoga</taxon>
    </lineage>
</organism>
<dbReference type="GO" id="GO:0006227">
    <property type="term" value="P:dUDP biosynthetic process"/>
    <property type="evidence" value="ECO:0007669"/>
    <property type="project" value="TreeGrafter"/>
</dbReference>
<gene>
    <name evidence="11" type="primary">tmk</name>
    <name evidence="13" type="ORF">ENX73_05535</name>
</gene>
<dbReference type="GO" id="GO:0006235">
    <property type="term" value="P:dTTP biosynthetic process"/>
    <property type="evidence" value="ECO:0007669"/>
    <property type="project" value="UniProtKB-UniRule"/>
</dbReference>
<dbReference type="GO" id="GO:0004798">
    <property type="term" value="F:dTMP kinase activity"/>
    <property type="evidence" value="ECO:0007669"/>
    <property type="project" value="UniProtKB-UniRule"/>
</dbReference>